<dbReference type="InterPro" id="IPR036259">
    <property type="entry name" value="MFS_trans_sf"/>
</dbReference>
<feature type="transmembrane region" description="Helical" evidence="6">
    <location>
        <begin position="181"/>
        <end position="201"/>
    </location>
</feature>
<feature type="transmembrane region" description="Helical" evidence="6">
    <location>
        <begin position="299"/>
        <end position="316"/>
    </location>
</feature>
<evidence type="ECO:0000256" key="6">
    <source>
        <dbReference type="SAM" id="Phobius"/>
    </source>
</evidence>
<feature type="transmembrane region" description="Helical" evidence="6">
    <location>
        <begin position="322"/>
        <end position="344"/>
    </location>
</feature>
<evidence type="ECO:0000256" key="2">
    <source>
        <dbReference type="ARBA" id="ARBA00022475"/>
    </source>
</evidence>
<dbReference type="RefSeq" id="WP_106770586.1">
    <property type="nucleotide sequence ID" value="NZ_PXYK01000002.1"/>
</dbReference>
<dbReference type="Gene3D" id="1.20.1250.20">
    <property type="entry name" value="MFS general substrate transporter like domains"/>
    <property type="match status" value="1"/>
</dbReference>
<sequence length="413" mass="43676">MATTSEPSRPLDLGEAAPATAGVTRALFFLAVASFSGAATTRIMDAILPQIAHEFAVTIGAAAFVATAYAFAYGLFQLVFGPLGDRYGKYRIILLACAGSALTTLACAFSGTLPGLAAARLLSGMMAAAIVPLSIAWVGDVVPGDERQQVLARFMSAQIMGLLAGQIGGGVLGEYFGWRSAFLLIAAVYVLAIAGMLFEVIRNPALTRTKHAADASLRKSFAAFAGLIRRPVVRFVLAMVTIESFAMFGAFTYVGASLRYRFGFDYASVGLYLAVYCAGGLTYVLFSRRLIGWLGPARLSFWGTVLVAATYAAIAVTPFAEAYLPAIAVMGLGFYMLHNTLQTLATQMAPDARGSAVALFATFYFLAQAVGVYLAGLVIDRHGTSPVFLAAAGLLLVLGFLLLRAMPQELRNR</sequence>
<dbReference type="CDD" id="cd17324">
    <property type="entry name" value="MFS_NepI_like"/>
    <property type="match status" value="1"/>
</dbReference>
<reference evidence="8 9" key="1">
    <citation type="submission" date="2018-03" db="EMBL/GenBank/DDBJ databases">
        <title>The draft genome of Mesorhizobium sp. 6GN-30.</title>
        <authorList>
            <person name="Liu L."/>
            <person name="Li L."/>
            <person name="Wang T."/>
            <person name="Zhang X."/>
            <person name="Liang L."/>
        </authorList>
    </citation>
    <scope>NUCLEOTIDE SEQUENCE [LARGE SCALE GENOMIC DNA]</scope>
    <source>
        <strain evidence="8 9">6GN30</strain>
    </source>
</reference>
<evidence type="ECO:0000259" key="7">
    <source>
        <dbReference type="PROSITE" id="PS50850"/>
    </source>
</evidence>
<dbReference type="AlphaFoldDB" id="A0A2P7SRX9"/>
<feature type="transmembrane region" description="Helical" evidence="6">
    <location>
        <begin position="356"/>
        <end position="379"/>
    </location>
</feature>
<dbReference type="GO" id="GO:0005886">
    <property type="term" value="C:plasma membrane"/>
    <property type="evidence" value="ECO:0007669"/>
    <property type="project" value="UniProtKB-SubCell"/>
</dbReference>
<keyword evidence="4 6" id="KW-1133">Transmembrane helix</keyword>
<accession>A0A2P7SRX9</accession>
<dbReference type="Pfam" id="PF07690">
    <property type="entry name" value="MFS_1"/>
    <property type="match status" value="1"/>
</dbReference>
<keyword evidence="2" id="KW-1003">Cell membrane</keyword>
<evidence type="ECO:0000313" key="8">
    <source>
        <dbReference type="EMBL" id="PSJ65246.1"/>
    </source>
</evidence>
<gene>
    <name evidence="8" type="ORF">C7I84_02555</name>
</gene>
<dbReference type="GO" id="GO:0022857">
    <property type="term" value="F:transmembrane transporter activity"/>
    <property type="evidence" value="ECO:0007669"/>
    <property type="project" value="InterPro"/>
</dbReference>
<keyword evidence="9" id="KW-1185">Reference proteome</keyword>
<feature type="transmembrane region" description="Helical" evidence="6">
    <location>
        <begin position="117"/>
        <end position="138"/>
    </location>
</feature>
<evidence type="ECO:0000256" key="3">
    <source>
        <dbReference type="ARBA" id="ARBA00022692"/>
    </source>
</evidence>
<proteinExistence type="predicted"/>
<dbReference type="PANTHER" id="PTHR43124:SF3">
    <property type="entry name" value="CHLORAMPHENICOL EFFLUX PUMP RV0191"/>
    <property type="match status" value="1"/>
</dbReference>
<dbReference type="PANTHER" id="PTHR43124">
    <property type="entry name" value="PURINE EFFLUX PUMP PBUE"/>
    <property type="match status" value="1"/>
</dbReference>
<feature type="transmembrane region" description="Helical" evidence="6">
    <location>
        <begin position="235"/>
        <end position="254"/>
    </location>
</feature>
<feature type="transmembrane region" description="Helical" evidence="6">
    <location>
        <begin position="56"/>
        <end position="80"/>
    </location>
</feature>
<feature type="transmembrane region" description="Helical" evidence="6">
    <location>
        <begin position="150"/>
        <end position="169"/>
    </location>
</feature>
<evidence type="ECO:0000256" key="1">
    <source>
        <dbReference type="ARBA" id="ARBA00004651"/>
    </source>
</evidence>
<name>A0A2P7SRX9_9HYPH</name>
<dbReference type="EMBL" id="PXYK01000002">
    <property type="protein sequence ID" value="PSJ65246.1"/>
    <property type="molecule type" value="Genomic_DNA"/>
</dbReference>
<keyword evidence="3 6" id="KW-0812">Transmembrane</keyword>
<evidence type="ECO:0000256" key="4">
    <source>
        <dbReference type="ARBA" id="ARBA00022989"/>
    </source>
</evidence>
<dbReference type="OrthoDB" id="9791756at2"/>
<feature type="transmembrane region" description="Helical" evidence="6">
    <location>
        <begin position="26"/>
        <end position="44"/>
    </location>
</feature>
<evidence type="ECO:0000256" key="5">
    <source>
        <dbReference type="ARBA" id="ARBA00023136"/>
    </source>
</evidence>
<feature type="transmembrane region" description="Helical" evidence="6">
    <location>
        <begin position="385"/>
        <end position="403"/>
    </location>
</feature>
<dbReference type="InterPro" id="IPR011701">
    <property type="entry name" value="MFS"/>
</dbReference>
<organism evidence="8 9">
    <name type="scientific">Kumtagia ephedrae</name>
    <dbReference type="NCBI Taxonomy" id="2116701"/>
    <lineage>
        <taxon>Bacteria</taxon>
        <taxon>Pseudomonadati</taxon>
        <taxon>Pseudomonadota</taxon>
        <taxon>Alphaproteobacteria</taxon>
        <taxon>Hyphomicrobiales</taxon>
        <taxon>Phyllobacteriaceae</taxon>
        <taxon>Kumtagia</taxon>
    </lineage>
</organism>
<comment type="caution">
    <text evidence="8">The sequence shown here is derived from an EMBL/GenBank/DDBJ whole genome shotgun (WGS) entry which is preliminary data.</text>
</comment>
<protein>
    <submittedName>
        <fullName evidence="8">MFS transporter</fullName>
    </submittedName>
</protein>
<feature type="transmembrane region" description="Helical" evidence="6">
    <location>
        <begin position="266"/>
        <end position="287"/>
    </location>
</feature>
<feature type="transmembrane region" description="Helical" evidence="6">
    <location>
        <begin position="92"/>
        <end position="111"/>
    </location>
</feature>
<dbReference type="PROSITE" id="PS50850">
    <property type="entry name" value="MFS"/>
    <property type="match status" value="1"/>
</dbReference>
<comment type="subcellular location">
    <subcellularLocation>
        <location evidence="1">Cell membrane</location>
        <topology evidence="1">Multi-pass membrane protein</topology>
    </subcellularLocation>
</comment>
<keyword evidence="5 6" id="KW-0472">Membrane</keyword>
<dbReference type="SUPFAM" id="SSF103473">
    <property type="entry name" value="MFS general substrate transporter"/>
    <property type="match status" value="1"/>
</dbReference>
<dbReference type="InterPro" id="IPR050189">
    <property type="entry name" value="MFS_Efflux_Transporters"/>
</dbReference>
<evidence type="ECO:0000313" key="9">
    <source>
        <dbReference type="Proteomes" id="UP000241229"/>
    </source>
</evidence>
<dbReference type="InterPro" id="IPR020846">
    <property type="entry name" value="MFS_dom"/>
</dbReference>
<dbReference type="Proteomes" id="UP000241229">
    <property type="component" value="Unassembled WGS sequence"/>
</dbReference>
<feature type="domain" description="Major facilitator superfamily (MFS) profile" evidence="7">
    <location>
        <begin position="26"/>
        <end position="410"/>
    </location>
</feature>